<sequence length="161" mass="17297">MTRLNLDFSSLNQGEQADILRASYFILEANYEAGEGYLLSGIEDAEDDGGFAIHIGLPDRPDRRFAFTFDEFEDAVEALAELKHAFPAAGYWLSTLELLVEIQGADIWRGVVEARASCDPTDPTCDWVLLSAAIAAKAATGTPIAVSPAAHPVVASLAARL</sequence>
<dbReference type="RefSeq" id="WP_091722662.1">
    <property type="nucleotide sequence ID" value="NZ_FNHS01000029.1"/>
</dbReference>
<protein>
    <submittedName>
        <fullName evidence="1">Uncharacterized protein</fullName>
    </submittedName>
</protein>
<keyword evidence="2" id="KW-1185">Reference proteome</keyword>
<organism evidence="1 2">
    <name type="scientific">Methylobacterium phyllostachyos</name>
    <dbReference type="NCBI Taxonomy" id="582672"/>
    <lineage>
        <taxon>Bacteria</taxon>
        <taxon>Pseudomonadati</taxon>
        <taxon>Pseudomonadota</taxon>
        <taxon>Alphaproteobacteria</taxon>
        <taxon>Hyphomicrobiales</taxon>
        <taxon>Methylobacteriaceae</taxon>
        <taxon>Methylobacterium</taxon>
    </lineage>
</organism>
<dbReference type="Proteomes" id="UP000198704">
    <property type="component" value="Unassembled WGS sequence"/>
</dbReference>
<accession>A0A1H0KVW9</accession>
<dbReference type="AlphaFoldDB" id="A0A1H0KVW9"/>
<evidence type="ECO:0000313" key="1">
    <source>
        <dbReference type="EMBL" id="SDO59921.1"/>
    </source>
</evidence>
<dbReference type="EMBL" id="FNHS01000029">
    <property type="protein sequence ID" value="SDO59921.1"/>
    <property type="molecule type" value="Genomic_DNA"/>
</dbReference>
<reference evidence="2" key="1">
    <citation type="submission" date="2016-10" db="EMBL/GenBank/DDBJ databases">
        <authorList>
            <person name="Varghese N."/>
            <person name="Submissions S."/>
        </authorList>
    </citation>
    <scope>NUCLEOTIDE SEQUENCE [LARGE SCALE GENOMIC DNA]</scope>
    <source>
        <strain evidence="2">BL47</strain>
    </source>
</reference>
<proteinExistence type="predicted"/>
<dbReference type="STRING" id="582672.SAMN05216360_12931"/>
<gene>
    <name evidence="1" type="ORF">SAMN05216360_12931</name>
</gene>
<name>A0A1H0KVW9_9HYPH</name>
<evidence type="ECO:0000313" key="2">
    <source>
        <dbReference type="Proteomes" id="UP000198704"/>
    </source>
</evidence>